<organism evidence="2 3">
    <name type="scientific">Devosia ginsengisoli</name>
    <dbReference type="NCBI Taxonomy" id="400770"/>
    <lineage>
        <taxon>Bacteria</taxon>
        <taxon>Pseudomonadati</taxon>
        <taxon>Pseudomonadota</taxon>
        <taxon>Alphaproteobacteria</taxon>
        <taxon>Hyphomicrobiales</taxon>
        <taxon>Devosiaceae</taxon>
        <taxon>Devosia</taxon>
    </lineage>
</organism>
<keyword evidence="3" id="KW-1185">Reference proteome</keyword>
<sequence length="157" mass="17332">MQFFKKTILAFAALAGFAVPVAALDMNRAGTVVTIMEKISEESGEDIYYGAGDVFLELDYNGYIAAAGFGEADWIATFDEVVTGYMATIPQDEFDAMFRDVVAMLEASTLSDEQKAELRQDMVLHIAEAQRARESGMVHAQAVLPYADRLYPMFFGE</sequence>
<evidence type="ECO:0000256" key="1">
    <source>
        <dbReference type="SAM" id="SignalP"/>
    </source>
</evidence>
<dbReference type="AlphaFoldDB" id="A0A5B8LTW8"/>
<dbReference type="Proteomes" id="UP000315364">
    <property type="component" value="Chromosome"/>
</dbReference>
<dbReference type="KEGG" id="dea:FPZ08_09425"/>
<name>A0A5B8LTW8_9HYPH</name>
<dbReference type="RefSeq" id="WP_146289736.1">
    <property type="nucleotide sequence ID" value="NZ_CP042304.1"/>
</dbReference>
<gene>
    <name evidence="2" type="ORF">FPZ08_09425</name>
</gene>
<dbReference type="EMBL" id="CP042304">
    <property type="protein sequence ID" value="QDZ10952.1"/>
    <property type="molecule type" value="Genomic_DNA"/>
</dbReference>
<keyword evidence="1" id="KW-0732">Signal</keyword>
<dbReference type="OrthoDB" id="7950212at2"/>
<evidence type="ECO:0000313" key="2">
    <source>
        <dbReference type="EMBL" id="QDZ10952.1"/>
    </source>
</evidence>
<feature type="chain" id="PRO_5022755679" evidence="1">
    <location>
        <begin position="24"/>
        <end position="157"/>
    </location>
</feature>
<protein>
    <submittedName>
        <fullName evidence="2">Uncharacterized protein</fullName>
    </submittedName>
</protein>
<reference evidence="2 3" key="1">
    <citation type="submission" date="2019-07" db="EMBL/GenBank/DDBJ databases">
        <title>Full genome sequence of Devosia sp. Gsoil 520.</title>
        <authorList>
            <person name="Im W.-T."/>
        </authorList>
    </citation>
    <scope>NUCLEOTIDE SEQUENCE [LARGE SCALE GENOMIC DNA]</scope>
    <source>
        <strain evidence="2 3">Gsoil 520</strain>
    </source>
</reference>
<accession>A0A5B8LTW8</accession>
<feature type="signal peptide" evidence="1">
    <location>
        <begin position="1"/>
        <end position="23"/>
    </location>
</feature>
<proteinExistence type="predicted"/>
<evidence type="ECO:0000313" key="3">
    <source>
        <dbReference type="Proteomes" id="UP000315364"/>
    </source>
</evidence>